<protein>
    <submittedName>
        <fullName evidence="1">CLUMA_CG012400, isoform A</fullName>
    </submittedName>
</protein>
<dbReference type="EMBL" id="CVRI01000048">
    <property type="protein sequence ID" value="CRK98793.1"/>
    <property type="molecule type" value="Genomic_DNA"/>
</dbReference>
<proteinExistence type="predicted"/>
<dbReference type="Proteomes" id="UP000183832">
    <property type="component" value="Unassembled WGS sequence"/>
</dbReference>
<dbReference type="AlphaFoldDB" id="A0A1J1IK17"/>
<gene>
    <name evidence="1" type="ORF">CLUMA_CG012400</name>
</gene>
<evidence type="ECO:0000313" key="2">
    <source>
        <dbReference type="Proteomes" id="UP000183832"/>
    </source>
</evidence>
<organism evidence="1 2">
    <name type="scientific">Clunio marinus</name>
    <dbReference type="NCBI Taxonomy" id="568069"/>
    <lineage>
        <taxon>Eukaryota</taxon>
        <taxon>Metazoa</taxon>
        <taxon>Ecdysozoa</taxon>
        <taxon>Arthropoda</taxon>
        <taxon>Hexapoda</taxon>
        <taxon>Insecta</taxon>
        <taxon>Pterygota</taxon>
        <taxon>Neoptera</taxon>
        <taxon>Endopterygota</taxon>
        <taxon>Diptera</taxon>
        <taxon>Nematocera</taxon>
        <taxon>Chironomoidea</taxon>
        <taxon>Chironomidae</taxon>
        <taxon>Clunio</taxon>
    </lineage>
</organism>
<accession>A0A1J1IK17</accession>
<evidence type="ECO:0000313" key="1">
    <source>
        <dbReference type="EMBL" id="CRK98793.1"/>
    </source>
</evidence>
<name>A0A1J1IK17_9DIPT</name>
<reference evidence="1 2" key="1">
    <citation type="submission" date="2015-04" db="EMBL/GenBank/DDBJ databases">
        <authorList>
            <person name="Syromyatnikov M.Y."/>
            <person name="Popov V.N."/>
        </authorList>
    </citation>
    <scope>NUCLEOTIDE SEQUENCE [LARGE SCALE GENOMIC DNA]</scope>
</reference>
<keyword evidence="2" id="KW-1185">Reference proteome</keyword>
<sequence length="93" mass="10938">MELIIITNDTKVEWFSKRIFRTILTHIGQHVEELYEEAGLLEVFIHHFYLKLLLTQQQTKKNQTTALLKLKNLTENHKTNSNAKFKNCAIVNV</sequence>